<dbReference type="SUPFAM" id="SSF56235">
    <property type="entry name" value="N-terminal nucleophile aminohydrolases (Ntn hydrolases)"/>
    <property type="match status" value="1"/>
</dbReference>
<dbReference type="PANTHER" id="PTHR43284:SF1">
    <property type="entry name" value="ASPARAGINE SYNTHETASE"/>
    <property type="match status" value="1"/>
</dbReference>
<dbReference type="Gene3D" id="3.40.50.620">
    <property type="entry name" value="HUPs"/>
    <property type="match status" value="1"/>
</dbReference>
<dbReference type="STRING" id="178339.BH719_03255"/>
<name>A0A1D8B1H6_9ACTO</name>
<proteinExistence type="predicted"/>
<evidence type="ECO:0000259" key="6">
    <source>
        <dbReference type="Pfam" id="PF00733"/>
    </source>
</evidence>
<feature type="domain" description="Asparagine synthetase" evidence="6">
    <location>
        <begin position="174"/>
        <end position="261"/>
    </location>
</feature>
<dbReference type="Pfam" id="PF00733">
    <property type="entry name" value="Asn_synthase"/>
    <property type="match status" value="1"/>
</dbReference>
<keyword evidence="8" id="KW-1185">Reference proteome</keyword>
<evidence type="ECO:0000313" key="8">
    <source>
        <dbReference type="Proteomes" id="UP000095214"/>
    </source>
</evidence>
<dbReference type="OrthoDB" id="4897717at2"/>
<dbReference type="InterPro" id="IPR029055">
    <property type="entry name" value="Ntn_hydrolases_N"/>
</dbReference>
<evidence type="ECO:0000256" key="5">
    <source>
        <dbReference type="SAM" id="MobiDB-lite"/>
    </source>
</evidence>
<dbReference type="RefSeq" id="WP_009743321.1">
    <property type="nucleotide sequence ID" value="NZ_CP017298.1"/>
</dbReference>
<dbReference type="Gene3D" id="3.60.20.10">
    <property type="entry name" value="Glutamine Phosphoribosylpyrophosphate, subunit 1, domain 1"/>
    <property type="match status" value="1"/>
</dbReference>
<dbReference type="InterPro" id="IPR001962">
    <property type="entry name" value="Asn_synthase"/>
</dbReference>
<dbReference type="InterPro" id="IPR051786">
    <property type="entry name" value="ASN_synthetase/amidase"/>
</dbReference>
<keyword evidence="3" id="KW-0028">Amino-acid biosynthesis</keyword>
<evidence type="ECO:0000256" key="1">
    <source>
        <dbReference type="ARBA" id="ARBA00005187"/>
    </source>
</evidence>
<reference evidence="7 8" key="1">
    <citation type="submission" date="2016-09" db="EMBL/GenBank/DDBJ databases">
        <title>Complete genome sequence of Actinomyces hongkongensis HKU8.</title>
        <authorList>
            <person name="Gao Y.-X."/>
            <person name="Zhou Y.-Y."/>
            <person name="Xie Y."/>
            <person name="Wang M."/>
            <person name="Wang S.-J."/>
            <person name="Shen S.-G."/>
        </authorList>
    </citation>
    <scope>NUCLEOTIDE SEQUENCE [LARGE SCALE GENOMIC DNA]</scope>
    <source>
        <strain evidence="7 8">HKU8</strain>
    </source>
</reference>
<evidence type="ECO:0000256" key="4">
    <source>
        <dbReference type="ARBA" id="ARBA00048741"/>
    </source>
</evidence>
<dbReference type="SUPFAM" id="SSF52402">
    <property type="entry name" value="Adenine nucleotide alpha hydrolases-like"/>
    <property type="match status" value="1"/>
</dbReference>
<keyword evidence="3" id="KW-0061">Asparagine biosynthesis</keyword>
<dbReference type="EMBL" id="CP017298">
    <property type="protein sequence ID" value="AOS46995.1"/>
    <property type="molecule type" value="Genomic_DNA"/>
</dbReference>
<feature type="region of interest" description="Disordered" evidence="5">
    <location>
        <begin position="1"/>
        <end position="26"/>
    </location>
</feature>
<comment type="catalytic activity">
    <reaction evidence="4">
        <text>L-aspartate + L-glutamine + ATP + H2O = L-asparagine + L-glutamate + AMP + diphosphate + H(+)</text>
        <dbReference type="Rhea" id="RHEA:12228"/>
        <dbReference type="ChEBI" id="CHEBI:15377"/>
        <dbReference type="ChEBI" id="CHEBI:15378"/>
        <dbReference type="ChEBI" id="CHEBI:29985"/>
        <dbReference type="ChEBI" id="CHEBI:29991"/>
        <dbReference type="ChEBI" id="CHEBI:30616"/>
        <dbReference type="ChEBI" id="CHEBI:33019"/>
        <dbReference type="ChEBI" id="CHEBI:58048"/>
        <dbReference type="ChEBI" id="CHEBI:58359"/>
        <dbReference type="ChEBI" id="CHEBI:456215"/>
        <dbReference type="EC" id="6.3.5.4"/>
    </reaction>
</comment>
<evidence type="ECO:0000256" key="3">
    <source>
        <dbReference type="ARBA" id="ARBA00022888"/>
    </source>
</evidence>
<gene>
    <name evidence="7" type="ORF">BH719_03255</name>
</gene>
<dbReference type="PANTHER" id="PTHR43284">
    <property type="entry name" value="ASPARAGINE SYNTHETASE (GLUTAMINE-HYDROLYZING)"/>
    <property type="match status" value="1"/>
</dbReference>
<dbReference type="GO" id="GO:0004066">
    <property type="term" value="F:asparagine synthase (glutamine-hydrolyzing) activity"/>
    <property type="evidence" value="ECO:0007669"/>
    <property type="project" value="UniProtKB-EC"/>
</dbReference>
<evidence type="ECO:0000313" key="7">
    <source>
        <dbReference type="EMBL" id="AOS46995.1"/>
    </source>
</evidence>
<dbReference type="Proteomes" id="UP000095214">
    <property type="component" value="Chromosome"/>
</dbReference>
<dbReference type="KEGG" id="phon:BH719_03255"/>
<evidence type="ECO:0000256" key="2">
    <source>
        <dbReference type="ARBA" id="ARBA00012737"/>
    </source>
</evidence>
<organism evidence="7 8">
    <name type="scientific">Pauljensenia hongkongensis</name>
    <dbReference type="NCBI Taxonomy" id="178339"/>
    <lineage>
        <taxon>Bacteria</taxon>
        <taxon>Bacillati</taxon>
        <taxon>Actinomycetota</taxon>
        <taxon>Actinomycetes</taxon>
        <taxon>Actinomycetales</taxon>
        <taxon>Actinomycetaceae</taxon>
        <taxon>Pauljensenia</taxon>
    </lineage>
</organism>
<protein>
    <recommendedName>
        <fullName evidence="2">asparagine synthase (glutamine-hydrolyzing)</fullName>
        <ecNumber evidence="2">6.3.5.4</ecNumber>
    </recommendedName>
</protein>
<dbReference type="InterPro" id="IPR014729">
    <property type="entry name" value="Rossmann-like_a/b/a_fold"/>
</dbReference>
<accession>A0A1D8B1H6</accession>
<dbReference type="GO" id="GO:0006529">
    <property type="term" value="P:asparagine biosynthetic process"/>
    <property type="evidence" value="ECO:0007669"/>
    <property type="project" value="UniProtKB-KW"/>
</dbReference>
<dbReference type="AlphaFoldDB" id="A0A1D8B1H6"/>
<comment type="pathway">
    <text evidence="1">Amino-acid biosynthesis; L-asparagine biosynthesis; L-asparagine from L-aspartate (L-Gln route): step 1/1.</text>
</comment>
<sequence>MLPTISLDASWRRSSAPRAGGGAGSRTWAWSPVGDLPPSLFSFPSDPDLARLPGQWALVSRAGGQVRLAVDPMRSRVLLFAFHNGRWVVADSPDALRALVPWRLDRAGAAQLRHLGFSLGARTLVEGVRSVQAAHTVVLRDDGSWDQRPYMRYRHGPDLVEDPDEFAGIFGGALRRCVSRLVAAAGRSQLVVPLSGGLDSRLLATALVEAGAPRLAAFSYGVPGCGEEAVARGVADSLGIPFTAVHLDPDRMAERWRRADGFRRATWGATSLPHVQDWYALGELRCRRLIDDGAVIVPGHTIVGNAHDCAALARRPSPAQAARLITLYHGSLQGAPGALRRDPDMALALRETARDAGVGAGASEAALQSWVEWFNLRERQAKYINMSMRTYEYFGYGWAAPMLDADMWRAWLRGGPGLTRDRGWYAGFVDALYSSVSASPPRGYYSAPGNDHGIPPGMKRAALRLMGATGADRALARARSVRAQLRHPMGFEAFSRQVPQPLLALRYMTGATALGTWARLFTDNRWGGPGRIVPEGEGA</sequence>
<dbReference type="EC" id="6.3.5.4" evidence="2"/>